<dbReference type="InterPro" id="IPR002656">
    <property type="entry name" value="Acyl_transf_3_dom"/>
</dbReference>
<dbReference type="EMBL" id="CP019980">
    <property type="protein sequence ID" value="AVK96162.1"/>
    <property type="molecule type" value="Genomic_DNA"/>
</dbReference>
<dbReference type="InterPro" id="IPR036514">
    <property type="entry name" value="SGNH_hydro_sf"/>
</dbReference>
<proteinExistence type="inferred from homology"/>
<evidence type="ECO:0000259" key="11">
    <source>
        <dbReference type="Pfam" id="PF01757"/>
    </source>
</evidence>
<dbReference type="GO" id="GO:0016747">
    <property type="term" value="F:acyltransferase activity, transferring groups other than amino-acyl groups"/>
    <property type="evidence" value="ECO:0007669"/>
    <property type="project" value="InterPro"/>
</dbReference>
<feature type="transmembrane region" description="Helical" evidence="10">
    <location>
        <begin position="307"/>
        <end position="324"/>
    </location>
</feature>
<evidence type="ECO:0000313" key="15">
    <source>
        <dbReference type="Proteomes" id="UP000255295"/>
    </source>
</evidence>
<dbReference type="InterPro" id="IPR050879">
    <property type="entry name" value="Acyltransferase_3"/>
</dbReference>
<name>A0A2S0JYF1_LYSSH</name>
<dbReference type="RefSeq" id="WP_024363078.1">
    <property type="nucleotide sequence ID" value="NZ_BJNS01000003.1"/>
</dbReference>
<dbReference type="PANTHER" id="PTHR23028">
    <property type="entry name" value="ACETYLTRANSFERASE"/>
    <property type="match status" value="1"/>
</dbReference>
<keyword evidence="4 12" id="KW-0808">Transferase</keyword>
<reference evidence="13 15" key="2">
    <citation type="submission" date="2018-06" db="EMBL/GenBank/DDBJ databases">
        <authorList>
            <consortium name="Pathogen Informatics"/>
            <person name="Doyle S."/>
        </authorList>
    </citation>
    <scope>NUCLEOTIDE SEQUENCE [LARGE SCALE GENOMIC DNA]</scope>
    <source>
        <strain evidence="13 15">NCTC10338</strain>
    </source>
</reference>
<evidence type="ECO:0000313" key="12">
    <source>
        <dbReference type="EMBL" id="AVK96162.1"/>
    </source>
</evidence>
<evidence type="ECO:0000256" key="6">
    <source>
        <dbReference type="ARBA" id="ARBA00022989"/>
    </source>
</evidence>
<evidence type="ECO:0000256" key="7">
    <source>
        <dbReference type="ARBA" id="ARBA00023136"/>
    </source>
</evidence>
<comment type="similarity">
    <text evidence="2">Belongs to the acyltransferase 3 family.</text>
</comment>
<protein>
    <submittedName>
        <fullName evidence="12 13">Acetyltransferase</fullName>
        <ecNumber evidence="13">2.3.1.-</ecNumber>
    </submittedName>
</protein>
<dbReference type="CDD" id="cd01840">
    <property type="entry name" value="SGNH_hydrolase_yrhL_like"/>
    <property type="match status" value="1"/>
</dbReference>
<evidence type="ECO:0000313" key="13">
    <source>
        <dbReference type="EMBL" id="SUV18077.1"/>
    </source>
</evidence>
<dbReference type="GO" id="GO:0009103">
    <property type="term" value="P:lipopolysaccharide biosynthetic process"/>
    <property type="evidence" value="ECO:0007669"/>
    <property type="project" value="TreeGrafter"/>
</dbReference>
<dbReference type="AlphaFoldDB" id="A0A2S0JYF1"/>
<keyword evidence="6 10" id="KW-1133">Transmembrane helix</keyword>
<keyword evidence="5 10" id="KW-0812">Transmembrane</keyword>
<accession>A0A2S0JYF1</accession>
<feature type="transmembrane region" description="Helical" evidence="10">
    <location>
        <begin position="38"/>
        <end position="59"/>
    </location>
</feature>
<feature type="transmembrane region" description="Helical" evidence="10">
    <location>
        <begin position="80"/>
        <end position="99"/>
    </location>
</feature>
<feature type="transmembrane region" description="Helical" evidence="10">
    <location>
        <begin position="142"/>
        <end position="165"/>
    </location>
</feature>
<feature type="transmembrane region" description="Helical" evidence="10">
    <location>
        <begin position="330"/>
        <end position="352"/>
    </location>
</feature>
<keyword evidence="7 10" id="KW-0472">Membrane</keyword>
<feature type="region of interest" description="Disordered" evidence="9">
    <location>
        <begin position="415"/>
        <end position="463"/>
    </location>
</feature>
<dbReference type="Proteomes" id="UP000238825">
    <property type="component" value="Chromosome"/>
</dbReference>
<dbReference type="Proteomes" id="UP000255295">
    <property type="component" value="Unassembled WGS sequence"/>
</dbReference>
<dbReference type="EC" id="2.3.1.-" evidence="13"/>
<evidence type="ECO:0000256" key="2">
    <source>
        <dbReference type="ARBA" id="ARBA00007400"/>
    </source>
</evidence>
<keyword evidence="8 13" id="KW-0012">Acyltransferase</keyword>
<evidence type="ECO:0000256" key="8">
    <source>
        <dbReference type="ARBA" id="ARBA00023315"/>
    </source>
</evidence>
<keyword evidence="3" id="KW-1003">Cell membrane</keyword>
<evidence type="ECO:0000256" key="5">
    <source>
        <dbReference type="ARBA" id="ARBA00022692"/>
    </source>
</evidence>
<evidence type="ECO:0000256" key="10">
    <source>
        <dbReference type="SAM" id="Phobius"/>
    </source>
</evidence>
<evidence type="ECO:0000313" key="14">
    <source>
        <dbReference type="Proteomes" id="UP000238825"/>
    </source>
</evidence>
<reference evidence="12 14" key="1">
    <citation type="submission" date="2017-03" db="EMBL/GenBank/DDBJ databases">
        <title>The whole genome sequencing and assembly of Lysinibacillus sphaericus DSM 28T strain.</title>
        <authorList>
            <person name="Lee Y.-J."/>
            <person name="Yi H."/>
            <person name="Bahn Y.-S."/>
            <person name="Kim J.F."/>
            <person name="Lee D.-W."/>
        </authorList>
    </citation>
    <scope>NUCLEOTIDE SEQUENCE [LARGE SCALE GENOMIC DNA]</scope>
    <source>
        <strain evidence="12 14">DSM 28</strain>
    </source>
</reference>
<dbReference type="PANTHER" id="PTHR23028:SF53">
    <property type="entry name" value="ACYL_TRANSF_3 DOMAIN-CONTAINING PROTEIN"/>
    <property type="match status" value="1"/>
</dbReference>
<comment type="subcellular location">
    <subcellularLocation>
        <location evidence="1">Cell membrane</location>
        <topology evidence="1">Multi-pass membrane protein</topology>
    </subcellularLocation>
</comment>
<evidence type="ECO:0000256" key="3">
    <source>
        <dbReference type="ARBA" id="ARBA00022475"/>
    </source>
</evidence>
<evidence type="ECO:0000256" key="1">
    <source>
        <dbReference type="ARBA" id="ARBA00004651"/>
    </source>
</evidence>
<feature type="transmembrane region" description="Helical" evidence="10">
    <location>
        <begin position="385"/>
        <end position="405"/>
    </location>
</feature>
<feature type="transmembrane region" description="Helical" evidence="10">
    <location>
        <begin position="172"/>
        <end position="191"/>
    </location>
</feature>
<feature type="transmembrane region" description="Helical" evidence="10">
    <location>
        <begin position="239"/>
        <end position="257"/>
    </location>
</feature>
<dbReference type="Pfam" id="PF01757">
    <property type="entry name" value="Acyl_transf_3"/>
    <property type="match status" value="1"/>
</dbReference>
<dbReference type="EMBL" id="UFSZ01000001">
    <property type="protein sequence ID" value="SUV18077.1"/>
    <property type="molecule type" value="Genomic_DNA"/>
</dbReference>
<feature type="transmembrane region" description="Helical" evidence="10">
    <location>
        <begin position="269"/>
        <end position="295"/>
    </location>
</feature>
<dbReference type="Gene3D" id="3.40.50.1110">
    <property type="entry name" value="SGNH hydrolase"/>
    <property type="match status" value="1"/>
</dbReference>
<evidence type="ECO:0000256" key="4">
    <source>
        <dbReference type="ARBA" id="ARBA00022679"/>
    </source>
</evidence>
<gene>
    <name evidence="13" type="primary">oatA</name>
    <name evidence="12" type="ORF">LS41612_07800</name>
    <name evidence="13" type="ORF">NCTC10338_03193</name>
</gene>
<feature type="compositionally biased region" description="Acidic residues" evidence="9">
    <location>
        <begin position="435"/>
        <end position="445"/>
    </location>
</feature>
<organism evidence="12 14">
    <name type="scientific">Lysinibacillus sphaericus</name>
    <name type="common">Bacillus sphaericus</name>
    <dbReference type="NCBI Taxonomy" id="1421"/>
    <lineage>
        <taxon>Bacteria</taxon>
        <taxon>Bacillati</taxon>
        <taxon>Bacillota</taxon>
        <taxon>Bacilli</taxon>
        <taxon>Bacillales</taxon>
        <taxon>Bacillaceae</taxon>
        <taxon>Lysinibacillus</taxon>
    </lineage>
</organism>
<dbReference type="GO" id="GO:0005886">
    <property type="term" value="C:plasma membrane"/>
    <property type="evidence" value="ECO:0007669"/>
    <property type="project" value="UniProtKB-SubCell"/>
</dbReference>
<evidence type="ECO:0000256" key="9">
    <source>
        <dbReference type="SAM" id="MobiDB-lite"/>
    </source>
</evidence>
<dbReference type="GeneID" id="48276103"/>
<feature type="domain" description="Acyltransferase 3" evidence="11">
    <location>
        <begin position="12"/>
        <end position="327"/>
    </location>
</feature>
<sequence length="629" mass="71434">MLGKTLNHRYIPGLDGIRALAVLAVIAYHFNFRWASGGFLGVDIFFVLSGYLITSTILPMKGNQLTVSLRRFWIGRFRRLVPAAYVMIMTTFVWVMFFHKELLNTMRGDALSSLFYSSNWWFIYHKLSYFDSFGSPSPLKNLWSLAIEEQFYVIWPIVLMIGLALFKKQSKFSTIIFIGAICSAILMAILYQPGADPSRIYYGTDTRSFELLIGCWLAFVWPMKRLSTKKLSTKHVYELNSIGVITFSIFIVSILFVDEYQAFLYRGGMFLFCLNAALLIACVCHPASFLGKLLAWKPLRWIGSRSYGIYLWHYPIIVLGTPVHEIGNPVYWRVTIQLLLILLLAELSYRFIEMPIRKKGFRLYFRQYLIIHPNKWRDFSIARKIATAVIPLFLLVFFTGITGVVGEAPQDTKESYPTNIKINGGQHASAKDQDTVEQDSTDEQVESPVDNNEATSKTEKDDVSDIAKKGPYKELLAIGDSVMIDIATSLHTLYPNITIDGKIGRQVSQAVKLIPSYARFNQPDKAIIIQLGTNGYFTNDQIDTLLGAFSQAEIYLVNTRVPRPWEAKVNNALANKAQERENITLIDWHSTALNHPEYFAPDGVHLEPKGVEALSSLIQQAIDARMNEV</sequence>
<dbReference type="SUPFAM" id="SSF52266">
    <property type="entry name" value="SGNH hydrolase"/>
    <property type="match status" value="1"/>
</dbReference>
<feature type="transmembrane region" description="Helical" evidence="10">
    <location>
        <begin position="211"/>
        <end position="227"/>
    </location>
</feature>